<dbReference type="CDD" id="cd04301">
    <property type="entry name" value="NAT_SF"/>
    <property type="match status" value="1"/>
</dbReference>
<dbReference type="PANTHER" id="PTHR39173">
    <property type="entry name" value="ACETYLTRANSFERASE"/>
    <property type="match status" value="1"/>
</dbReference>
<dbReference type="InterPro" id="IPR000182">
    <property type="entry name" value="GNAT_dom"/>
</dbReference>
<dbReference type="EMBL" id="BJUU01000019">
    <property type="protein sequence ID" value="GEK81094.1"/>
    <property type="molecule type" value="Genomic_DNA"/>
</dbReference>
<dbReference type="Pfam" id="PF00583">
    <property type="entry name" value="Acetyltransf_1"/>
    <property type="match status" value="1"/>
</dbReference>
<evidence type="ECO:0000259" key="1">
    <source>
        <dbReference type="PROSITE" id="PS51186"/>
    </source>
</evidence>
<gene>
    <name evidence="2" type="ORF">ABA31_24450</name>
</gene>
<proteinExistence type="predicted"/>
<dbReference type="AlphaFoldDB" id="A0AA87RDU8"/>
<sequence>MITLVEPSAPLHDAWLASMREFEGAVLHGYSTFGFEVDELAEPAGFERWLERERLQNRRALDGFVPATAWWIVDDAEPGRVLGSIHLRHELNDWLLAEGGHIGYGVRPSARGRGVATAALRLVLDRARAMGIERVLICCEDNAASRATNLGAGGELEDVRVGEDGGRVERYWIDLR</sequence>
<dbReference type="PANTHER" id="PTHR39173:SF1">
    <property type="entry name" value="ACETYLTRANSFERASE"/>
    <property type="match status" value="1"/>
</dbReference>
<comment type="caution">
    <text evidence="2">The sequence shown here is derived from an EMBL/GenBank/DDBJ whole genome shotgun (WGS) entry which is preliminary data.</text>
</comment>
<dbReference type="Gene3D" id="3.40.630.30">
    <property type="match status" value="1"/>
</dbReference>
<dbReference type="PROSITE" id="PS51186">
    <property type="entry name" value="GNAT"/>
    <property type="match status" value="1"/>
</dbReference>
<evidence type="ECO:0000313" key="3">
    <source>
        <dbReference type="Proteomes" id="UP000321749"/>
    </source>
</evidence>
<name>A0AA87RDU8_9MICO</name>
<accession>A0AA87RDU8</accession>
<keyword evidence="3" id="KW-1185">Reference proteome</keyword>
<dbReference type="Proteomes" id="UP000321749">
    <property type="component" value="Unassembled WGS sequence"/>
</dbReference>
<dbReference type="SUPFAM" id="SSF55729">
    <property type="entry name" value="Acyl-CoA N-acyltransferases (Nat)"/>
    <property type="match status" value="1"/>
</dbReference>
<feature type="domain" description="N-acetyltransferase" evidence="1">
    <location>
        <begin position="17"/>
        <end position="176"/>
    </location>
</feature>
<evidence type="ECO:0000313" key="2">
    <source>
        <dbReference type="EMBL" id="GEK81094.1"/>
    </source>
</evidence>
<dbReference type="RefSeq" id="WP_318279275.1">
    <property type="nucleotide sequence ID" value="NZ_BJUU01000019.1"/>
</dbReference>
<reference evidence="2 3" key="1">
    <citation type="submission" date="2019-07" db="EMBL/GenBank/DDBJ databases">
        <title>Whole genome shotgun sequence of Agrococcus baldri NBRC 103055.</title>
        <authorList>
            <person name="Hosoyama A."/>
            <person name="Uohara A."/>
            <person name="Ohji S."/>
            <person name="Ichikawa N."/>
        </authorList>
    </citation>
    <scope>NUCLEOTIDE SEQUENCE [LARGE SCALE GENOMIC DNA]</scope>
    <source>
        <strain evidence="2 3">NBRC 103055</strain>
    </source>
</reference>
<dbReference type="InterPro" id="IPR016181">
    <property type="entry name" value="Acyl_CoA_acyltransferase"/>
</dbReference>
<protein>
    <submittedName>
        <fullName evidence="2">Acetyltransferase</fullName>
    </submittedName>
</protein>
<organism evidence="2 3">
    <name type="scientific">Agrococcus baldri</name>
    <dbReference type="NCBI Taxonomy" id="153730"/>
    <lineage>
        <taxon>Bacteria</taxon>
        <taxon>Bacillati</taxon>
        <taxon>Actinomycetota</taxon>
        <taxon>Actinomycetes</taxon>
        <taxon>Micrococcales</taxon>
        <taxon>Microbacteriaceae</taxon>
        <taxon>Agrococcus</taxon>
    </lineage>
</organism>
<dbReference type="GO" id="GO:0016747">
    <property type="term" value="F:acyltransferase activity, transferring groups other than amino-acyl groups"/>
    <property type="evidence" value="ECO:0007669"/>
    <property type="project" value="InterPro"/>
</dbReference>